<gene>
    <name evidence="2" type="ORF">Gaeavirus7_19</name>
</gene>
<dbReference type="EMBL" id="MK072205">
    <property type="protein sequence ID" value="AYV80062.1"/>
    <property type="molecule type" value="Genomic_DNA"/>
</dbReference>
<reference evidence="2" key="1">
    <citation type="submission" date="2018-10" db="EMBL/GenBank/DDBJ databases">
        <title>Hidden diversity of soil giant viruses.</title>
        <authorList>
            <person name="Schulz F."/>
            <person name="Alteio L."/>
            <person name="Goudeau D."/>
            <person name="Ryan E.M."/>
            <person name="Malmstrom R.R."/>
            <person name="Blanchard J."/>
            <person name="Woyke T."/>
        </authorList>
    </citation>
    <scope>NUCLEOTIDE SEQUENCE</scope>
    <source>
        <strain evidence="2">GAV1</strain>
    </source>
</reference>
<proteinExistence type="predicted"/>
<dbReference type="PANTHER" id="PTHR32134:SF92">
    <property type="entry name" value="FNIP REPEAT-CONTAINING PROTEIN"/>
    <property type="match status" value="1"/>
</dbReference>
<evidence type="ECO:0000313" key="2">
    <source>
        <dbReference type="EMBL" id="AYV80062.1"/>
    </source>
</evidence>
<dbReference type="InterPro" id="IPR051251">
    <property type="entry name" value="STK_FNIP-Repeat"/>
</dbReference>
<protein>
    <recommendedName>
        <fullName evidence="3">FNIP repeat-containing protein</fullName>
    </recommendedName>
</protein>
<dbReference type="PANTHER" id="PTHR32134">
    <property type="entry name" value="FNIP REPEAT-CONTAINING PROTEIN"/>
    <property type="match status" value="1"/>
</dbReference>
<accession>A0A3G4ZYU9</accession>
<evidence type="ECO:0000256" key="1">
    <source>
        <dbReference type="ARBA" id="ARBA00022737"/>
    </source>
</evidence>
<dbReference type="InterPro" id="IPR032675">
    <property type="entry name" value="LRR_dom_sf"/>
</dbReference>
<evidence type="ECO:0008006" key="3">
    <source>
        <dbReference type="Google" id="ProtNLM"/>
    </source>
</evidence>
<dbReference type="Pfam" id="PF05725">
    <property type="entry name" value="FNIP"/>
    <property type="match status" value="2"/>
</dbReference>
<keyword evidence="1" id="KW-0677">Repeat</keyword>
<sequence>MGNIISIDEYYQDNDTILSFPDDYNESLDNVIIAPTTITIFFNDDFNHSLDNVKLPNSIKQIYFGFCFNQPLNNVTMPSNLQSLSFGFMYAQSLDKIIFPPTLNHISFNGTIQQSINNLPSTITELSFHVITRDILNLPFSLKKITIRSTNLLNSSIAHLKKIPYGCTIHDLYGNIIKN</sequence>
<dbReference type="Gene3D" id="3.80.10.10">
    <property type="entry name" value="Ribonuclease Inhibitor"/>
    <property type="match status" value="1"/>
</dbReference>
<dbReference type="InterPro" id="IPR008615">
    <property type="entry name" value="FNIP"/>
</dbReference>
<name>A0A3G4ZYU9_9VIRU</name>
<organism evidence="2">
    <name type="scientific">Gaeavirus sp</name>
    <dbReference type="NCBI Taxonomy" id="2487767"/>
    <lineage>
        <taxon>Viruses</taxon>
        <taxon>Varidnaviria</taxon>
        <taxon>Bamfordvirae</taxon>
        <taxon>Nucleocytoviricota</taxon>
        <taxon>Megaviricetes</taxon>
        <taxon>Imitervirales</taxon>
        <taxon>Mimiviridae</taxon>
        <taxon>Klosneuvirinae</taxon>
    </lineage>
</organism>